<feature type="compositionally biased region" description="Acidic residues" evidence="7">
    <location>
        <begin position="716"/>
        <end position="730"/>
    </location>
</feature>
<feature type="compositionally biased region" description="Low complexity" evidence="7">
    <location>
        <begin position="687"/>
        <end position="702"/>
    </location>
</feature>
<dbReference type="InterPro" id="IPR010920">
    <property type="entry name" value="LSM_dom_sf"/>
</dbReference>
<feature type="region of interest" description="Disordered" evidence="7">
    <location>
        <begin position="1"/>
        <end position="23"/>
    </location>
</feature>
<feature type="transmembrane region" description="Helical" evidence="8">
    <location>
        <begin position="368"/>
        <end position="389"/>
    </location>
</feature>
<protein>
    <submittedName>
        <fullName evidence="13">Small conductance mechanosensitive channel</fullName>
    </submittedName>
</protein>
<dbReference type="InterPro" id="IPR045276">
    <property type="entry name" value="YbiO_bact"/>
</dbReference>
<dbReference type="Gene3D" id="3.30.70.100">
    <property type="match status" value="1"/>
</dbReference>
<evidence type="ECO:0000256" key="5">
    <source>
        <dbReference type="ARBA" id="ARBA00022989"/>
    </source>
</evidence>
<feature type="transmembrane region" description="Helical" evidence="8">
    <location>
        <begin position="117"/>
        <end position="143"/>
    </location>
</feature>
<feature type="transmembrane region" description="Helical" evidence="8">
    <location>
        <begin position="72"/>
        <end position="96"/>
    </location>
</feature>
<dbReference type="InterPro" id="IPR011014">
    <property type="entry name" value="MscS_channel_TM-2"/>
</dbReference>
<feature type="region of interest" description="Disordered" evidence="7">
    <location>
        <begin position="674"/>
        <end position="730"/>
    </location>
</feature>
<keyword evidence="6 8" id="KW-0472">Membrane</keyword>
<gene>
    <name evidence="13" type="ORF">HNR65_003124</name>
</gene>
<evidence type="ECO:0000256" key="2">
    <source>
        <dbReference type="ARBA" id="ARBA00008017"/>
    </source>
</evidence>
<dbReference type="Pfam" id="PF25392">
    <property type="entry name" value="MS_channel_TM1"/>
    <property type="match status" value="1"/>
</dbReference>
<dbReference type="GO" id="GO:0008381">
    <property type="term" value="F:mechanosensitive monoatomic ion channel activity"/>
    <property type="evidence" value="ECO:0007669"/>
    <property type="project" value="InterPro"/>
</dbReference>
<feature type="domain" description="Mechanosensitive ion channel MscS C-terminal" evidence="10">
    <location>
        <begin position="571"/>
        <end position="656"/>
    </location>
</feature>
<feature type="domain" description="Moderate conductance mechanosensitive channel YbiO-like transmembrane helix 1" evidence="12">
    <location>
        <begin position="321"/>
        <end position="395"/>
    </location>
</feature>
<dbReference type="EMBL" id="JACDUS010000012">
    <property type="protein sequence ID" value="MBA2882769.1"/>
    <property type="molecule type" value="Genomic_DNA"/>
</dbReference>
<accession>A0A7W0HLX2</accession>
<evidence type="ECO:0000259" key="9">
    <source>
        <dbReference type="Pfam" id="PF00924"/>
    </source>
</evidence>
<dbReference type="AlphaFoldDB" id="A0A7W0HLX2"/>
<dbReference type="InterPro" id="IPR011066">
    <property type="entry name" value="MscS_channel_C_sf"/>
</dbReference>
<evidence type="ECO:0000313" key="14">
    <source>
        <dbReference type="Proteomes" id="UP000525298"/>
    </source>
</evidence>
<reference evidence="13 14" key="1">
    <citation type="submission" date="2020-07" db="EMBL/GenBank/DDBJ databases">
        <title>Genomic Encyclopedia of Type Strains, Phase IV (KMG-IV): sequencing the most valuable type-strain genomes for metagenomic binning, comparative biology and taxonomic classification.</title>
        <authorList>
            <person name="Goeker M."/>
        </authorList>
    </citation>
    <scope>NUCLEOTIDE SEQUENCE [LARGE SCALE GENOMIC DNA]</scope>
    <source>
        <strain evidence="13 14">DSM 17721</strain>
    </source>
</reference>
<dbReference type="Gene3D" id="1.10.287.1260">
    <property type="match status" value="1"/>
</dbReference>
<feature type="domain" description="Mechanosensitive ion channel transmembrane helices 2/3" evidence="11">
    <location>
        <begin position="456"/>
        <end position="497"/>
    </location>
</feature>
<evidence type="ECO:0000256" key="4">
    <source>
        <dbReference type="ARBA" id="ARBA00022692"/>
    </source>
</evidence>
<evidence type="ECO:0000256" key="1">
    <source>
        <dbReference type="ARBA" id="ARBA00004651"/>
    </source>
</evidence>
<keyword evidence="14" id="KW-1185">Reference proteome</keyword>
<feature type="transmembrane region" description="Helical" evidence="8">
    <location>
        <begin position="315"/>
        <end position="337"/>
    </location>
</feature>
<dbReference type="Proteomes" id="UP000525298">
    <property type="component" value="Unassembled WGS sequence"/>
</dbReference>
<feature type="transmembrane region" description="Helical" evidence="8">
    <location>
        <begin position="409"/>
        <end position="428"/>
    </location>
</feature>
<evidence type="ECO:0000313" key="13">
    <source>
        <dbReference type="EMBL" id="MBA2882769.1"/>
    </source>
</evidence>
<comment type="subcellular location">
    <subcellularLocation>
        <location evidence="1">Cell membrane</location>
        <topology evidence="1">Multi-pass membrane protein</topology>
    </subcellularLocation>
</comment>
<dbReference type="SUPFAM" id="SSF82689">
    <property type="entry name" value="Mechanosensitive channel protein MscS (YggB), C-terminal domain"/>
    <property type="match status" value="1"/>
</dbReference>
<dbReference type="Gene3D" id="2.30.30.60">
    <property type="match status" value="1"/>
</dbReference>
<keyword evidence="4 8" id="KW-0812">Transmembrane</keyword>
<dbReference type="InterPro" id="IPR049278">
    <property type="entry name" value="MS_channel_C"/>
</dbReference>
<comment type="caution">
    <text evidence="13">The sequence shown here is derived from an EMBL/GenBank/DDBJ whole genome shotgun (WGS) entry which is preliminary data.</text>
</comment>
<dbReference type="GO" id="GO:0005886">
    <property type="term" value="C:plasma membrane"/>
    <property type="evidence" value="ECO:0007669"/>
    <property type="project" value="UniProtKB-SubCell"/>
</dbReference>
<feature type="compositionally biased region" description="Polar residues" evidence="7">
    <location>
        <begin position="1"/>
        <end position="21"/>
    </location>
</feature>
<evidence type="ECO:0000259" key="10">
    <source>
        <dbReference type="Pfam" id="PF21082"/>
    </source>
</evidence>
<feature type="transmembrane region" description="Helical" evidence="8">
    <location>
        <begin position="290"/>
        <end position="309"/>
    </location>
</feature>
<dbReference type="InterPro" id="IPR049142">
    <property type="entry name" value="MS_channel_1st"/>
</dbReference>
<organism evidence="13 14">
    <name type="scientific">Desulfosalsimonas propionicica</name>
    <dbReference type="NCBI Taxonomy" id="332175"/>
    <lineage>
        <taxon>Bacteria</taxon>
        <taxon>Pseudomonadati</taxon>
        <taxon>Thermodesulfobacteriota</taxon>
        <taxon>Desulfobacteria</taxon>
        <taxon>Desulfobacterales</taxon>
        <taxon>Desulfosalsimonadaceae</taxon>
        <taxon>Desulfosalsimonas</taxon>
    </lineage>
</organism>
<evidence type="ECO:0000256" key="8">
    <source>
        <dbReference type="SAM" id="Phobius"/>
    </source>
</evidence>
<dbReference type="Pfam" id="PF00924">
    <property type="entry name" value="MS_channel_2nd"/>
    <property type="match status" value="1"/>
</dbReference>
<feature type="domain" description="Mechanosensitive ion channel MscS" evidence="9">
    <location>
        <begin position="498"/>
        <end position="563"/>
    </location>
</feature>
<dbReference type="PANTHER" id="PTHR30460">
    <property type="entry name" value="MODERATE CONDUCTANCE MECHANOSENSITIVE CHANNEL YBIO"/>
    <property type="match status" value="1"/>
</dbReference>
<dbReference type="PANTHER" id="PTHR30460:SF0">
    <property type="entry name" value="MODERATE CONDUCTANCE MECHANOSENSITIVE CHANNEL YBIO"/>
    <property type="match status" value="1"/>
</dbReference>
<keyword evidence="3" id="KW-1003">Cell membrane</keyword>
<dbReference type="RefSeq" id="WP_181552392.1">
    <property type="nucleotide sequence ID" value="NZ_JACDUS010000012.1"/>
</dbReference>
<dbReference type="InterPro" id="IPR057485">
    <property type="entry name" value="YbiO-like_TM1"/>
</dbReference>
<feature type="transmembrane region" description="Helical" evidence="8">
    <location>
        <begin position="448"/>
        <end position="472"/>
    </location>
</feature>
<evidence type="ECO:0000256" key="6">
    <source>
        <dbReference type="ARBA" id="ARBA00023136"/>
    </source>
</evidence>
<evidence type="ECO:0000256" key="3">
    <source>
        <dbReference type="ARBA" id="ARBA00022475"/>
    </source>
</evidence>
<evidence type="ECO:0000256" key="7">
    <source>
        <dbReference type="SAM" id="MobiDB-lite"/>
    </source>
</evidence>
<feature type="transmembrane region" description="Helical" evidence="8">
    <location>
        <begin position="228"/>
        <end position="249"/>
    </location>
</feature>
<dbReference type="Pfam" id="PF21088">
    <property type="entry name" value="MS_channel_1st"/>
    <property type="match status" value="1"/>
</dbReference>
<dbReference type="Pfam" id="PF21082">
    <property type="entry name" value="MS_channel_3rd"/>
    <property type="match status" value="1"/>
</dbReference>
<evidence type="ECO:0000259" key="12">
    <source>
        <dbReference type="Pfam" id="PF25392"/>
    </source>
</evidence>
<name>A0A7W0HLX2_9BACT</name>
<sequence>MLTATAPAQQGSEAQAPQKASDSADIGGRLTEFVSEQMAEAAEQLSGAARGLAEIPGLAKDLLVMAQDSENLFAWAAAGLKVVLALFAGFIAAWVLRRLLMRARLALGDREGDRDWVRILLALGRTLMDMLPIAGFVIAAYAVVPSTDPGPETRLVAISLVAAVAVSRFVLVVARLICLPEVPGRTFLFADRETGRYCYIWIRRMTILGVYGYFILEAALLIGMPGALHSFLIKFLGFAVMVLLVSVILQNKQEVAAWIGRPRGAPDQKEKRAARPSAGRAFLRRLTDGWHIIAILVVAGFYITWALEIPGGKRFLLAGFLKTLVVIFLAGMFVRLLRHGVGRLFYISDSLKQDYPGLEQRANRYQPFVLGALSGVIYLIAAFAVLEAWGLGTFGFLFSPTGGALAAELGVLLLIIAGAVVLWEFVYLRIERSLSREDGDTVTNRRKFTLLPLLKNVVLIILIVITAMLVLSRLGINIGPLLAGAGVIGLAVGFGAQTLVRDMITGAFILLEDALAVGDWVEAGGHSGTVERLTVRTVTLRDLSGTVHLIPFSEVTTVTNYNRDYAYALIDAGVAYRERYGDVVQALQDTAAELKSDETWRQHITGELEVFGMNNLADSAVEIRVRLKTRPMQQFAIKRAFLERMKRVFDERGIEIPFPHRTVWFGAEKDGTAPPMRLAMDKTGSLSSAPGPESEPAPEATPQIQVASEKQASEGVVEEAEADDQDDTKK</sequence>
<feature type="transmembrane region" description="Helical" evidence="8">
    <location>
        <begin position="200"/>
        <end position="222"/>
    </location>
</feature>
<dbReference type="InterPro" id="IPR006685">
    <property type="entry name" value="MscS_channel_2nd"/>
</dbReference>
<dbReference type="SUPFAM" id="SSF82861">
    <property type="entry name" value="Mechanosensitive channel protein MscS (YggB), transmembrane region"/>
    <property type="match status" value="1"/>
</dbReference>
<keyword evidence="5 8" id="KW-1133">Transmembrane helix</keyword>
<proteinExistence type="inferred from homology"/>
<feature type="transmembrane region" description="Helical" evidence="8">
    <location>
        <begin position="478"/>
        <end position="500"/>
    </location>
</feature>
<dbReference type="InterPro" id="IPR023408">
    <property type="entry name" value="MscS_beta-dom_sf"/>
</dbReference>
<feature type="transmembrane region" description="Helical" evidence="8">
    <location>
        <begin position="155"/>
        <end position="179"/>
    </location>
</feature>
<comment type="similarity">
    <text evidence="2">Belongs to the MscS (TC 1.A.23) family.</text>
</comment>
<evidence type="ECO:0000259" key="11">
    <source>
        <dbReference type="Pfam" id="PF21088"/>
    </source>
</evidence>
<dbReference type="SUPFAM" id="SSF50182">
    <property type="entry name" value="Sm-like ribonucleoproteins"/>
    <property type="match status" value="1"/>
</dbReference>